<dbReference type="InterPro" id="IPR015915">
    <property type="entry name" value="Kelch-typ_b-propeller"/>
</dbReference>
<dbReference type="AlphaFoldDB" id="C5MAI3"/>
<feature type="compositionally biased region" description="Polar residues" evidence="1">
    <location>
        <begin position="650"/>
        <end position="661"/>
    </location>
</feature>
<dbReference type="HOGENOM" id="CLU_401708_0_0_1"/>
<dbReference type="eggNOG" id="ENOG502SE2S">
    <property type="taxonomic scope" value="Eukaryota"/>
</dbReference>
<feature type="compositionally biased region" description="Basic residues" evidence="1">
    <location>
        <begin position="514"/>
        <end position="524"/>
    </location>
</feature>
<dbReference type="GeneID" id="8297690"/>
<dbReference type="STRING" id="294747.C5MAI3"/>
<protein>
    <submittedName>
        <fullName evidence="3">Uncharacterized protein</fullName>
    </submittedName>
</protein>
<feature type="compositionally biased region" description="Basic and acidic residues" evidence="1">
    <location>
        <begin position="610"/>
        <end position="626"/>
    </location>
</feature>
<feature type="region of interest" description="Disordered" evidence="1">
    <location>
        <begin position="468"/>
        <end position="579"/>
    </location>
</feature>
<feature type="compositionally biased region" description="Polar residues" evidence="1">
    <location>
        <begin position="562"/>
        <end position="578"/>
    </location>
</feature>
<evidence type="ECO:0000313" key="4">
    <source>
        <dbReference type="Proteomes" id="UP000002037"/>
    </source>
</evidence>
<dbReference type="RefSeq" id="XP_002548778.1">
    <property type="nucleotide sequence ID" value="XM_002548732.1"/>
</dbReference>
<keyword evidence="2" id="KW-1133">Transmembrane helix</keyword>
<dbReference type="InterPro" id="IPR011043">
    <property type="entry name" value="Gal_Oxase/kelch_b-propeller"/>
</dbReference>
<dbReference type="KEGG" id="ctp:CTRG_03075"/>
<dbReference type="Proteomes" id="UP000002037">
    <property type="component" value="Unassembled WGS sequence"/>
</dbReference>
<feature type="compositionally biased region" description="Polar residues" evidence="1">
    <location>
        <begin position="500"/>
        <end position="513"/>
    </location>
</feature>
<keyword evidence="4" id="KW-1185">Reference proteome</keyword>
<dbReference type="VEuPathDB" id="FungiDB:CTRG_03075"/>
<organism evidence="3 4">
    <name type="scientific">Candida tropicalis (strain ATCC MYA-3404 / T1)</name>
    <name type="common">Yeast</name>
    <dbReference type="NCBI Taxonomy" id="294747"/>
    <lineage>
        <taxon>Eukaryota</taxon>
        <taxon>Fungi</taxon>
        <taxon>Dikarya</taxon>
        <taxon>Ascomycota</taxon>
        <taxon>Saccharomycotina</taxon>
        <taxon>Pichiomycetes</taxon>
        <taxon>Debaryomycetaceae</taxon>
        <taxon>Candida/Lodderomyces clade</taxon>
        <taxon>Candida</taxon>
    </lineage>
</organism>
<feature type="transmembrane region" description="Helical" evidence="2">
    <location>
        <begin position="372"/>
        <end position="393"/>
    </location>
</feature>
<proteinExistence type="predicted"/>
<evidence type="ECO:0000256" key="2">
    <source>
        <dbReference type="SAM" id="Phobius"/>
    </source>
</evidence>
<keyword evidence="2" id="KW-0812">Transmembrane</keyword>
<accession>C5MAI3</accession>
<sequence length="671" mass="75843">MTSINKSWKTLYSYDTGKIYLHLKNNELVSLDFSIVNKDITNYSNNQQVKTLSTPPVNSTLFLLNDELYALTSKHVDDDDDKDLCGQGSVSIVKYIEENNSWDDETIIDFNFDDISDSSFYQYQTILTNPTNNNTIFVYGGECNGEISNRLISIDFDTGNVNNISTSTKPQAFYGASNILAPIPQSQLIIGGESNQGWLNMYQLATWDFLSGWSFKQVKALANHEVVNSRNFPLLLPIFNPVANETTVNDDLRIDQVLMIGGELSADDDQDVSPTYAKLSMVSNAWVWNTTQTEYNLSYDEIIGAATIFNTLVVINSTDSNSIKRDDDGYRLNLYDAETFKPVESLKSNTQNILSNPNAHSSSGDHHTTEKIVLGTILPIFAIVLGVIVFFYLRRRRRKQKQLEEEQQQYNEIDYKYGYLAPPESIPRPIYHQLNDSNSTLSGASIDSWMKKRQDYDKRKLRNSYLASNDTLNTVDDEDTHSGSQYNEDDHQDEPGEQDLGQSNNLLHPSSKTTPHHKPSKNLKKSFSFSKSPPSTPIGKFKRYQSLKESSSESMIPEDSTTDGSNQEPIHSDATSLDDQMDVQVLVSSKRRSILRVVNPDLLEEEEHDDNDKGSETPEKQSIIREDEGEEEFDLSQVLNQHFEKINDVCDTSSGSDNSLRQRIPSGQLDN</sequence>
<reference evidence="3 4" key="1">
    <citation type="journal article" date="2009" name="Nature">
        <title>Evolution of pathogenicity and sexual reproduction in eight Candida genomes.</title>
        <authorList>
            <person name="Butler G."/>
            <person name="Rasmussen M.D."/>
            <person name="Lin M.F."/>
            <person name="Santos M.A."/>
            <person name="Sakthikumar S."/>
            <person name="Munro C.A."/>
            <person name="Rheinbay E."/>
            <person name="Grabherr M."/>
            <person name="Forche A."/>
            <person name="Reedy J.L."/>
            <person name="Agrafioti I."/>
            <person name="Arnaud M.B."/>
            <person name="Bates S."/>
            <person name="Brown A.J."/>
            <person name="Brunke S."/>
            <person name="Costanzo M.C."/>
            <person name="Fitzpatrick D.A."/>
            <person name="de Groot P.W."/>
            <person name="Harris D."/>
            <person name="Hoyer L.L."/>
            <person name="Hube B."/>
            <person name="Klis F.M."/>
            <person name="Kodira C."/>
            <person name="Lennard N."/>
            <person name="Logue M.E."/>
            <person name="Martin R."/>
            <person name="Neiman A.M."/>
            <person name="Nikolaou E."/>
            <person name="Quail M.A."/>
            <person name="Quinn J."/>
            <person name="Santos M.C."/>
            <person name="Schmitzberger F.F."/>
            <person name="Sherlock G."/>
            <person name="Shah P."/>
            <person name="Silverstein K.A."/>
            <person name="Skrzypek M.S."/>
            <person name="Soll D."/>
            <person name="Staggs R."/>
            <person name="Stansfield I."/>
            <person name="Stumpf M.P."/>
            <person name="Sudbery P.E."/>
            <person name="Srikantha T."/>
            <person name="Zeng Q."/>
            <person name="Berman J."/>
            <person name="Berriman M."/>
            <person name="Heitman J."/>
            <person name="Gow N.A."/>
            <person name="Lorenz M.C."/>
            <person name="Birren B.W."/>
            <person name="Kellis M."/>
            <person name="Cuomo C.A."/>
        </authorList>
    </citation>
    <scope>NUCLEOTIDE SEQUENCE [LARGE SCALE GENOMIC DNA]</scope>
    <source>
        <strain evidence="4">ATCC MYA-3404 / T1</strain>
    </source>
</reference>
<dbReference type="EMBL" id="GG692398">
    <property type="protein sequence ID" value="EER32650.1"/>
    <property type="molecule type" value="Genomic_DNA"/>
</dbReference>
<evidence type="ECO:0000256" key="1">
    <source>
        <dbReference type="SAM" id="MobiDB-lite"/>
    </source>
</evidence>
<name>C5MAI3_CANTT</name>
<dbReference type="OrthoDB" id="3980762at2759"/>
<feature type="region of interest" description="Disordered" evidence="1">
    <location>
        <begin position="599"/>
        <end position="632"/>
    </location>
</feature>
<evidence type="ECO:0000313" key="3">
    <source>
        <dbReference type="EMBL" id="EER32650.1"/>
    </source>
</evidence>
<gene>
    <name evidence="3" type="ORF">CTRG_03075</name>
</gene>
<keyword evidence="2" id="KW-0472">Membrane</keyword>
<feature type="region of interest" description="Disordered" evidence="1">
    <location>
        <begin position="649"/>
        <end position="671"/>
    </location>
</feature>
<dbReference type="Gene3D" id="2.120.10.80">
    <property type="entry name" value="Kelch-type beta propeller"/>
    <property type="match status" value="1"/>
</dbReference>
<dbReference type="SUPFAM" id="SSF50965">
    <property type="entry name" value="Galactose oxidase, central domain"/>
    <property type="match status" value="1"/>
</dbReference>